<dbReference type="InterPro" id="IPR009057">
    <property type="entry name" value="Homeodomain-like_sf"/>
</dbReference>
<dbReference type="Gene3D" id="1.10.357.10">
    <property type="entry name" value="Tetracycline Repressor, domain 2"/>
    <property type="match status" value="1"/>
</dbReference>
<keyword evidence="4" id="KW-0804">Transcription</keyword>
<dbReference type="SUPFAM" id="SSF48498">
    <property type="entry name" value="Tetracyclin repressor-like, C-terminal domain"/>
    <property type="match status" value="1"/>
</dbReference>
<organism evidence="7 8">
    <name type="scientific">Nocardiopsis metallicus</name>
    <dbReference type="NCBI Taxonomy" id="179819"/>
    <lineage>
        <taxon>Bacteria</taxon>
        <taxon>Bacillati</taxon>
        <taxon>Actinomycetota</taxon>
        <taxon>Actinomycetes</taxon>
        <taxon>Streptosporangiales</taxon>
        <taxon>Nocardiopsidaceae</taxon>
        <taxon>Nocardiopsis</taxon>
    </lineage>
</organism>
<evidence type="ECO:0000259" key="6">
    <source>
        <dbReference type="PROSITE" id="PS50977"/>
    </source>
</evidence>
<dbReference type="InterPro" id="IPR001647">
    <property type="entry name" value="HTH_TetR"/>
</dbReference>
<evidence type="ECO:0000313" key="8">
    <source>
        <dbReference type="Proteomes" id="UP000579647"/>
    </source>
</evidence>
<sequence length="210" mass="23809">MPKIVDHEERRRELAEALWRVIVASGPQAVSIRSVAAEAGLSAGALRHYFQTREELLVFAMDLSEQRVSERMREYSRTLDPGLPVVERVARFAEQMLPLDEMRRAEFRAWEAAGALGEGDPRREERWIRQRGLYRRLVGALGGLPPLDDPGQEHPDPWLETWSEHLHTYIDGLAIQMMLASSQVPPETAKAQIRAFLAFIESTRRAEGAG</sequence>
<keyword evidence="1" id="KW-0678">Repressor</keyword>
<dbReference type="InterPro" id="IPR039538">
    <property type="entry name" value="BetI_C"/>
</dbReference>
<keyword evidence="2" id="KW-0805">Transcription regulation</keyword>
<dbReference type="Pfam" id="PF13977">
    <property type="entry name" value="TetR_C_6"/>
    <property type="match status" value="1"/>
</dbReference>
<dbReference type="PANTHER" id="PTHR30055:SF234">
    <property type="entry name" value="HTH-TYPE TRANSCRIPTIONAL REGULATOR BETI"/>
    <property type="match status" value="1"/>
</dbReference>
<evidence type="ECO:0000313" key="7">
    <source>
        <dbReference type="EMBL" id="MBB5490340.1"/>
    </source>
</evidence>
<dbReference type="AlphaFoldDB" id="A0A840W0K8"/>
<dbReference type="PANTHER" id="PTHR30055">
    <property type="entry name" value="HTH-TYPE TRANSCRIPTIONAL REGULATOR RUTR"/>
    <property type="match status" value="1"/>
</dbReference>
<dbReference type="PROSITE" id="PS50977">
    <property type="entry name" value="HTH_TETR_2"/>
    <property type="match status" value="1"/>
</dbReference>
<dbReference type="Pfam" id="PF00440">
    <property type="entry name" value="TetR_N"/>
    <property type="match status" value="1"/>
</dbReference>
<feature type="domain" description="HTH tetR-type" evidence="6">
    <location>
        <begin position="8"/>
        <end position="68"/>
    </location>
</feature>
<evidence type="ECO:0000256" key="1">
    <source>
        <dbReference type="ARBA" id="ARBA00022491"/>
    </source>
</evidence>
<proteinExistence type="predicted"/>
<evidence type="ECO:0000256" key="4">
    <source>
        <dbReference type="ARBA" id="ARBA00023163"/>
    </source>
</evidence>
<dbReference type="SUPFAM" id="SSF46689">
    <property type="entry name" value="Homeodomain-like"/>
    <property type="match status" value="1"/>
</dbReference>
<dbReference type="EMBL" id="JACHDO010000001">
    <property type="protein sequence ID" value="MBB5490340.1"/>
    <property type="molecule type" value="Genomic_DNA"/>
</dbReference>
<gene>
    <name evidence="7" type="ORF">HNR07_001477</name>
</gene>
<dbReference type="Proteomes" id="UP000579647">
    <property type="component" value="Unassembled WGS sequence"/>
</dbReference>
<protein>
    <submittedName>
        <fullName evidence="7">AcrR family transcriptional regulator</fullName>
    </submittedName>
</protein>
<dbReference type="RefSeq" id="WP_184363591.1">
    <property type="nucleotide sequence ID" value="NZ_BAAAKM010000088.1"/>
</dbReference>
<evidence type="ECO:0000256" key="3">
    <source>
        <dbReference type="ARBA" id="ARBA00023125"/>
    </source>
</evidence>
<evidence type="ECO:0000256" key="2">
    <source>
        <dbReference type="ARBA" id="ARBA00023015"/>
    </source>
</evidence>
<comment type="caution">
    <text evidence="7">The sequence shown here is derived from an EMBL/GenBank/DDBJ whole genome shotgun (WGS) entry which is preliminary data.</text>
</comment>
<name>A0A840W0K8_9ACTN</name>
<feature type="DNA-binding region" description="H-T-H motif" evidence="5">
    <location>
        <begin position="31"/>
        <end position="50"/>
    </location>
</feature>
<dbReference type="InterPro" id="IPR050109">
    <property type="entry name" value="HTH-type_TetR-like_transc_reg"/>
</dbReference>
<reference evidence="7 8" key="1">
    <citation type="submission" date="2020-08" db="EMBL/GenBank/DDBJ databases">
        <title>Sequencing the genomes of 1000 actinobacteria strains.</title>
        <authorList>
            <person name="Klenk H.-P."/>
        </authorList>
    </citation>
    <scope>NUCLEOTIDE SEQUENCE [LARGE SCALE GENOMIC DNA]</scope>
    <source>
        <strain evidence="7 8">DSM 44598</strain>
    </source>
</reference>
<dbReference type="InterPro" id="IPR036271">
    <property type="entry name" value="Tet_transcr_reg_TetR-rel_C_sf"/>
</dbReference>
<dbReference type="GO" id="GO:0000976">
    <property type="term" value="F:transcription cis-regulatory region binding"/>
    <property type="evidence" value="ECO:0007669"/>
    <property type="project" value="TreeGrafter"/>
</dbReference>
<accession>A0A840W0K8</accession>
<evidence type="ECO:0000256" key="5">
    <source>
        <dbReference type="PROSITE-ProRule" id="PRU00335"/>
    </source>
</evidence>
<keyword evidence="8" id="KW-1185">Reference proteome</keyword>
<dbReference type="GO" id="GO:0003700">
    <property type="term" value="F:DNA-binding transcription factor activity"/>
    <property type="evidence" value="ECO:0007669"/>
    <property type="project" value="TreeGrafter"/>
</dbReference>
<keyword evidence="3 5" id="KW-0238">DNA-binding</keyword>